<keyword evidence="2" id="KW-0813">Transport</keyword>
<evidence type="ECO:0000256" key="6">
    <source>
        <dbReference type="SAM" id="Phobius"/>
    </source>
</evidence>
<dbReference type="InterPro" id="IPR011701">
    <property type="entry name" value="MFS"/>
</dbReference>
<proteinExistence type="predicted"/>
<dbReference type="KEGG" id="psyt:DSAG12_02864"/>
<evidence type="ECO:0000256" key="5">
    <source>
        <dbReference type="ARBA" id="ARBA00023136"/>
    </source>
</evidence>
<dbReference type="AlphaFoldDB" id="A0A5B9DD31"/>
<feature type="transmembrane region" description="Helical" evidence="6">
    <location>
        <begin position="12"/>
        <end position="36"/>
    </location>
</feature>
<evidence type="ECO:0000313" key="9">
    <source>
        <dbReference type="Proteomes" id="UP000321408"/>
    </source>
</evidence>
<feature type="transmembrane region" description="Helical" evidence="6">
    <location>
        <begin position="134"/>
        <end position="158"/>
    </location>
</feature>
<feature type="transmembrane region" description="Helical" evidence="6">
    <location>
        <begin position="311"/>
        <end position="328"/>
    </location>
</feature>
<evidence type="ECO:0000256" key="4">
    <source>
        <dbReference type="ARBA" id="ARBA00022989"/>
    </source>
</evidence>
<dbReference type="Proteomes" id="UP000321408">
    <property type="component" value="Chromosome"/>
</dbReference>
<dbReference type="PANTHER" id="PTHR43385:SF1">
    <property type="entry name" value="RIBOFLAVIN TRANSPORTER RIBJ"/>
    <property type="match status" value="1"/>
</dbReference>
<dbReference type="PANTHER" id="PTHR43385">
    <property type="entry name" value="RIBOFLAVIN TRANSPORTER RIBJ"/>
    <property type="match status" value="1"/>
</dbReference>
<feature type="transmembrane region" description="Helical" evidence="6">
    <location>
        <begin position="399"/>
        <end position="420"/>
    </location>
</feature>
<dbReference type="SUPFAM" id="SSF103473">
    <property type="entry name" value="MFS general substrate transporter"/>
    <property type="match status" value="1"/>
</dbReference>
<protein>
    <submittedName>
        <fullName evidence="8">OFA family MFS transporter</fullName>
    </submittedName>
</protein>
<dbReference type="GO" id="GO:0016020">
    <property type="term" value="C:membrane"/>
    <property type="evidence" value="ECO:0007669"/>
    <property type="project" value="UniProtKB-SubCell"/>
</dbReference>
<dbReference type="CDD" id="cd17353">
    <property type="entry name" value="MFS_OFA_like"/>
    <property type="match status" value="1"/>
</dbReference>
<dbReference type="Gene3D" id="1.20.1250.20">
    <property type="entry name" value="MFS general substrate transporter like domains"/>
    <property type="match status" value="2"/>
</dbReference>
<accession>A0A5B9DD31</accession>
<evidence type="ECO:0000313" key="8">
    <source>
        <dbReference type="EMBL" id="QEE17032.1"/>
    </source>
</evidence>
<feature type="transmembrane region" description="Helical" evidence="6">
    <location>
        <begin position="102"/>
        <end position="122"/>
    </location>
</feature>
<keyword evidence="5 6" id="KW-0472">Membrane</keyword>
<name>A0A5B9DD31_9ARCH</name>
<dbReference type="RefSeq" id="WP_147663952.1">
    <property type="nucleotide sequence ID" value="NZ_CP042905.2"/>
</dbReference>
<feature type="transmembrane region" description="Helical" evidence="6">
    <location>
        <begin position="334"/>
        <end position="354"/>
    </location>
</feature>
<dbReference type="InterPro" id="IPR052983">
    <property type="entry name" value="MFS_Riboflavin_Transporter"/>
</dbReference>
<feature type="transmembrane region" description="Helical" evidence="6">
    <location>
        <begin position="178"/>
        <end position="200"/>
    </location>
</feature>
<reference evidence="8 9" key="2">
    <citation type="journal article" date="2024" name="Int. J. Syst. Evol. Microbiol.">
        <title>Promethearchaeum syntrophicum gen. nov., sp. nov., an anaerobic, obligately syntrophic archaeon, the first isolate of the lineage 'Asgard' archaea, and proposal of the new archaeal phylum Promethearchaeota phyl. nov. and kingdom Promethearchaeati regn. nov.</title>
        <authorList>
            <person name="Imachi H."/>
            <person name="Nobu M.K."/>
            <person name="Kato S."/>
            <person name="Takaki Y."/>
            <person name="Miyazaki M."/>
            <person name="Miyata M."/>
            <person name="Ogawara M."/>
            <person name="Saito Y."/>
            <person name="Sakai S."/>
            <person name="Tahara Y.O."/>
            <person name="Takano Y."/>
            <person name="Tasumi E."/>
            <person name="Uematsu K."/>
            <person name="Yoshimura T."/>
            <person name="Itoh T."/>
            <person name="Ohkuma M."/>
            <person name="Takai K."/>
        </authorList>
    </citation>
    <scope>NUCLEOTIDE SEQUENCE [LARGE SCALE GENOMIC DNA]</scope>
    <source>
        <strain evidence="8 9">MK-D1</strain>
    </source>
</reference>
<feature type="transmembrane region" description="Helical" evidence="6">
    <location>
        <begin position="48"/>
        <end position="66"/>
    </location>
</feature>
<dbReference type="InterPro" id="IPR036259">
    <property type="entry name" value="MFS_trans_sf"/>
</dbReference>
<dbReference type="GO" id="GO:0022857">
    <property type="term" value="F:transmembrane transporter activity"/>
    <property type="evidence" value="ECO:0007669"/>
    <property type="project" value="InterPro"/>
</dbReference>
<keyword evidence="4 6" id="KW-1133">Transmembrane helix</keyword>
<evidence type="ECO:0000259" key="7">
    <source>
        <dbReference type="PROSITE" id="PS50850"/>
    </source>
</evidence>
<comment type="subcellular location">
    <subcellularLocation>
        <location evidence="1">Membrane</location>
        <topology evidence="1">Multi-pass membrane protein</topology>
    </subcellularLocation>
</comment>
<gene>
    <name evidence="8" type="ORF">DSAG12_02864</name>
</gene>
<keyword evidence="3 6" id="KW-0812">Transmembrane</keyword>
<evidence type="ECO:0000256" key="3">
    <source>
        <dbReference type="ARBA" id="ARBA00022692"/>
    </source>
</evidence>
<dbReference type="EMBL" id="CP042905">
    <property type="protein sequence ID" value="QEE17032.1"/>
    <property type="molecule type" value="Genomic_DNA"/>
</dbReference>
<feature type="transmembrane region" description="Helical" evidence="6">
    <location>
        <begin position="237"/>
        <end position="260"/>
    </location>
</feature>
<feature type="transmembrane region" description="Helical" evidence="6">
    <location>
        <begin position="375"/>
        <end position="393"/>
    </location>
</feature>
<feature type="transmembrane region" description="Helical" evidence="6">
    <location>
        <begin position="272"/>
        <end position="299"/>
    </location>
</feature>
<organism evidence="8 9">
    <name type="scientific">Promethearchaeum syntrophicum</name>
    <dbReference type="NCBI Taxonomy" id="2594042"/>
    <lineage>
        <taxon>Archaea</taxon>
        <taxon>Promethearchaeati</taxon>
        <taxon>Promethearchaeota</taxon>
        <taxon>Promethearchaeia</taxon>
        <taxon>Promethearchaeales</taxon>
        <taxon>Promethearchaeaceae</taxon>
        <taxon>Promethearchaeum</taxon>
    </lineage>
</organism>
<dbReference type="OrthoDB" id="359492at2157"/>
<feature type="transmembrane region" description="Helical" evidence="6">
    <location>
        <begin position="78"/>
        <end position="96"/>
    </location>
</feature>
<dbReference type="PROSITE" id="PS50850">
    <property type="entry name" value="MFS"/>
    <property type="match status" value="1"/>
</dbReference>
<dbReference type="Pfam" id="PF07690">
    <property type="entry name" value="MFS_1"/>
    <property type="match status" value="1"/>
</dbReference>
<dbReference type="InterPro" id="IPR020846">
    <property type="entry name" value="MFS_dom"/>
</dbReference>
<evidence type="ECO:0000256" key="2">
    <source>
        <dbReference type="ARBA" id="ARBA00022448"/>
    </source>
</evidence>
<feature type="domain" description="Major facilitator superfamily (MFS) profile" evidence="7">
    <location>
        <begin position="8"/>
        <end position="425"/>
    </location>
</feature>
<keyword evidence="9" id="KW-1185">Reference proteome</keyword>
<dbReference type="GeneID" id="41330842"/>
<reference evidence="8 9" key="1">
    <citation type="journal article" date="2020" name="Nature">
        <title>Isolation of an archaeon at the prokaryote-eukaryote interface.</title>
        <authorList>
            <person name="Imachi H."/>
            <person name="Nobu M.K."/>
            <person name="Nakahara N."/>
            <person name="Morono Y."/>
            <person name="Ogawara M."/>
            <person name="Takaki Y."/>
            <person name="Takano Y."/>
            <person name="Uematsu K."/>
            <person name="Ikuta T."/>
            <person name="Ito M."/>
            <person name="Matsui Y."/>
            <person name="Miyazaki M."/>
            <person name="Murata K."/>
            <person name="Saito Y."/>
            <person name="Sakai S."/>
            <person name="Song C."/>
            <person name="Tasumi E."/>
            <person name="Yamanaka Y."/>
            <person name="Yamaguchi T."/>
            <person name="Kamagata Y."/>
            <person name="Tamaki H."/>
            <person name="Takai K."/>
        </authorList>
    </citation>
    <scope>NUCLEOTIDE SEQUENCE [LARGE SCALE GENOMIC DNA]</scope>
    <source>
        <strain evidence="8 9">MK-D1</strain>
    </source>
</reference>
<sequence>MSEEKVMNRWIVVIGAILIQLALGTIYCWGATTIFVTPYLDVLKTSSVYIFGVGLLSFAITMIFAGQLQQKIGPMKTAILGAILLGGGVLLSAAMTSLLGMIFSYGILFGAGIGFAYVCPIATAAKWFLDMKGLINGIAVAGFGAGAFVFNFIIKALANPNGLETNDPNFVAETSARIPTMFIVLGIIYIIMVVLGALTLKNPPEGWVPKGWTPTPPKTGISSNIELPRNKTIKTPAFWILWGMFVLSAISGLMILGSYASFAKTVDAEEEFIYLIGTVNFVLLGSIMALFNGLGRIFWGKLADILDYKKSMLIMFGSQGILMLFYFLTNGSPFFFWVISCALIFCFGGNFSLFPTATTDLFGAKNLGPNYGMVFTAYGIAGFLGATMVQIIVNALGSYLVLFIIMGIMSLIAAGLTFVIKPPKQ</sequence>
<evidence type="ECO:0000256" key="1">
    <source>
        <dbReference type="ARBA" id="ARBA00004141"/>
    </source>
</evidence>